<evidence type="ECO:0000259" key="2">
    <source>
        <dbReference type="Pfam" id="PF00364"/>
    </source>
</evidence>
<dbReference type="Proteomes" id="UP001239167">
    <property type="component" value="Unassembled WGS sequence"/>
</dbReference>
<dbReference type="SUPFAM" id="SSF51230">
    <property type="entry name" value="Single hybrid motif"/>
    <property type="match status" value="1"/>
</dbReference>
<dbReference type="EMBL" id="JAUSUE010000004">
    <property type="protein sequence ID" value="MDQ0203069.1"/>
    <property type="molecule type" value="Genomic_DNA"/>
</dbReference>
<dbReference type="InterPro" id="IPR000089">
    <property type="entry name" value="Biotin_lipoyl"/>
</dbReference>
<dbReference type="Gene3D" id="2.40.50.100">
    <property type="match status" value="1"/>
</dbReference>
<feature type="domain" description="Lipoyl-binding" evidence="2">
    <location>
        <begin position="35"/>
        <end position="94"/>
    </location>
</feature>
<keyword evidence="1" id="KW-0732">Signal</keyword>
<dbReference type="RefSeq" id="WP_196603493.1">
    <property type="nucleotide sequence ID" value="NZ_CP116940.1"/>
</dbReference>
<dbReference type="Pfam" id="PF00364">
    <property type="entry name" value="Biotin_lipoyl"/>
    <property type="match status" value="1"/>
</dbReference>
<evidence type="ECO:0000256" key="1">
    <source>
        <dbReference type="SAM" id="SignalP"/>
    </source>
</evidence>
<evidence type="ECO:0000313" key="4">
    <source>
        <dbReference type="Proteomes" id="UP001239167"/>
    </source>
</evidence>
<organism evidence="3 4">
    <name type="scientific">Pectinatus haikarae</name>
    <dbReference type="NCBI Taxonomy" id="349096"/>
    <lineage>
        <taxon>Bacteria</taxon>
        <taxon>Bacillati</taxon>
        <taxon>Bacillota</taxon>
        <taxon>Negativicutes</taxon>
        <taxon>Selenomonadales</taxon>
        <taxon>Selenomonadaceae</taxon>
        <taxon>Pectinatus</taxon>
    </lineage>
</organism>
<protein>
    <submittedName>
        <fullName evidence="3">Biotin carboxyl carrier protein</fullName>
    </submittedName>
</protein>
<proteinExistence type="predicted"/>
<keyword evidence="4" id="KW-1185">Reference proteome</keyword>
<gene>
    <name evidence="3" type="ORF">J2S01_000776</name>
</gene>
<accession>A0ABT9Y7E7</accession>
<dbReference type="InterPro" id="IPR011053">
    <property type="entry name" value="Single_hybrid_motif"/>
</dbReference>
<sequence>MKKKLLILFFIVIMAGIYHMAQAQSIIEEKSALTGTVSWTAQAGSMVKEGSDLVKIDTMTGETAASRASSDGTVREILVHPGEKIAVGQIVARITAE</sequence>
<feature type="chain" id="PRO_5047532555" evidence="1">
    <location>
        <begin position="24"/>
        <end position="97"/>
    </location>
</feature>
<feature type="signal peptide" evidence="1">
    <location>
        <begin position="1"/>
        <end position="23"/>
    </location>
</feature>
<comment type="caution">
    <text evidence="3">The sequence shown here is derived from an EMBL/GenBank/DDBJ whole genome shotgun (WGS) entry which is preliminary data.</text>
</comment>
<reference evidence="3 4" key="1">
    <citation type="submission" date="2023-07" db="EMBL/GenBank/DDBJ databases">
        <title>Genomic Encyclopedia of Type Strains, Phase IV (KMG-IV): sequencing the most valuable type-strain genomes for metagenomic binning, comparative biology and taxonomic classification.</title>
        <authorList>
            <person name="Goeker M."/>
        </authorList>
    </citation>
    <scope>NUCLEOTIDE SEQUENCE [LARGE SCALE GENOMIC DNA]</scope>
    <source>
        <strain evidence="3 4">DSM 16980</strain>
    </source>
</reference>
<name>A0ABT9Y7E7_9FIRM</name>
<evidence type="ECO:0000313" key="3">
    <source>
        <dbReference type="EMBL" id="MDQ0203069.1"/>
    </source>
</evidence>